<dbReference type="Gene3D" id="1.10.10.750">
    <property type="entry name" value="Ypt/Rab-GAP domain of gyp1p, domain 1"/>
    <property type="match status" value="1"/>
</dbReference>
<dbReference type="FunFam" id="1.10.10.750:FF:000004">
    <property type="entry name" value="Putative rab gtpase-activating protein 1"/>
    <property type="match status" value="1"/>
</dbReference>
<dbReference type="InterPro" id="IPR022164">
    <property type="entry name" value="Kinesin-like"/>
</dbReference>
<evidence type="ECO:0000313" key="4">
    <source>
        <dbReference type="Proteomes" id="UP000290572"/>
    </source>
</evidence>
<comment type="caution">
    <text evidence="3">The sequence shown here is derived from an EMBL/GenBank/DDBJ whole genome shotgun (WGS) entry which is preliminary data.</text>
</comment>
<keyword evidence="4" id="KW-1185">Reference proteome</keyword>
<dbReference type="InterPro" id="IPR050302">
    <property type="entry name" value="Rab_GAP_TBC_domain"/>
</dbReference>
<feature type="domain" description="PID" evidence="2">
    <location>
        <begin position="68"/>
        <end position="224"/>
    </location>
</feature>
<dbReference type="InterPro" id="IPR006020">
    <property type="entry name" value="PTB/PI_dom"/>
</dbReference>
<organism evidence="3 4">
    <name type="scientific">Labeo rohita</name>
    <name type="common">Indian major carp</name>
    <name type="synonym">Cyprinus rohita</name>
    <dbReference type="NCBI Taxonomy" id="84645"/>
    <lineage>
        <taxon>Eukaryota</taxon>
        <taxon>Metazoa</taxon>
        <taxon>Chordata</taxon>
        <taxon>Craniata</taxon>
        <taxon>Vertebrata</taxon>
        <taxon>Euteleostomi</taxon>
        <taxon>Actinopterygii</taxon>
        <taxon>Neopterygii</taxon>
        <taxon>Teleostei</taxon>
        <taxon>Ostariophysi</taxon>
        <taxon>Cypriniformes</taxon>
        <taxon>Cyprinidae</taxon>
        <taxon>Labeoninae</taxon>
        <taxon>Labeonini</taxon>
        <taxon>Labeo</taxon>
    </lineage>
</organism>
<dbReference type="Proteomes" id="UP000290572">
    <property type="component" value="Unassembled WGS sequence"/>
</dbReference>
<dbReference type="Pfam" id="PF00640">
    <property type="entry name" value="PID"/>
    <property type="match status" value="1"/>
</dbReference>
<name>A0A498MM38_LABRO</name>
<dbReference type="AlphaFoldDB" id="A0A498MM38"/>
<gene>
    <name evidence="3" type="ORF">ROHU_024984</name>
</gene>
<evidence type="ECO:0000313" key="3">
    <source>
        <dbReference type="EMBL" id="RXN20434.1"/>
    </source>
</evidence>
<dbReference type="SUPFAM" id="SSF50729">
    <property type="entry name" value="PH domain-like"/>
    <property type="match status" value="1"/>
</dbReference>
<sequence>MSWNGSEQLERAMEEVLDDVGDGPGSAEEKGSPSVLSSQIRPPSLNLDTAPHDASAAVFESSTVQEEDSVQFSKLSYLGCTWVKAPRNEAEAQKAMATLRAESAIPIPVTLHVPNGPDGCVRNCGLTSGLTSRFIFFVNLKSSLKIVDQATGTEIASFPIYKVLFCARGCEGSVESDCFCFTESHRSSEDFQIHVFSCHIKEAVSRILYSFSTAFRRSSKAATDMRDSALPLSPDSDVFTFTVSLEVREDDGKGNFSPVPKDRDKYYFKLRQGVQKKVVVTVQQLHNKELVIERCFGMLLSPGQKVRNSDMHLLDMESMGKSADGKSYVITGIWNPNTPAFQALNEDTPKDKQVYMTVAVDLVVTEVVEPVRFLMEALVRVYPANERFWYFSRKAFSETFYLKLKQGTGKGSQGDAIYEVVSLQKHTECAAGARGRLQSPTEEEEPEEDSDSEISSGTGDVSKDCPEKILESWGGILNRWQGNLLARPKGLSALVKPGIPEALRAEVWQLLSGCHNDQPLLEQYRILITKMFV</sequence>
<evidence type="ECO:0000259" key="2">
    <source>
        <dbReference type="SMART" id="SM00462"/>
    </source>
</evidence>
<reference evidence="3 4" key="1">
    <citation type="submission" date="2018-03" db="EMBL/GenBank/DDBJ databases">
        <title>Draft genome sequence of Rohu Carp (Labeo rohita).</title>
        <authorList>
            <person name="Das P."/>
            <person name="Kushwaha B."/>
            <person name="Joshi C.G."/>
            <person name="Kumar D."/>
            <person name="Nagpure N.S."/>
            <person name="Sahoo L."/>
            <person name="Das S.P."/>
            <person name="Bit A."/>
            <person name="Patnaik S."/>
            <person name="Meher P.K."/>
            <person name="Jayasankar P."/>
            <person name="Koringa P.G."/>
            <person name="Patel N.V."/>
            <person name="Hinsu A.T."/>
            <person name="Kumar R."/>
            <person name="Pandey M."/>
            <person name="Agarwal S."/>
            <person name="Srivastava S."/>
            <person name="Singh M."/>
            <person name="Iquebal M.A."/>
            <person name="Jaiswal S."/>
            <person name="Angadi U.B."/>
            <person name="Kumar N."/>
            <person name="Raza M."/>
            <person name="Shah T.M."/>
            <person name="Rai A."/>
            <person name="Jena J.K."/>
        </authorList>
    </citation>
    <scope>NUCLEOTIDE SEQUENCE [LARGE SCALE GENOMIC DNA]</scope>
    <source>
        <strain evidence="3">DASCIFA01</strain>
        <tissue evidence="3">Testis</tissue>
    </source>
</reference>
<dbReference type="Pfam" id="PF12473">
    <property type="entry name" value="DUF3694"/>
    <property type="match status" value="1"/>
</dbReference>
<evidence type="ECO:0000256" key="1">
    <source>
        <dbReference type="SAM" id="MobiDB-lite"/>
    </source>
</evidence>
<feature type="compositionally biased region" description="Acidic residues" evidence="1">
    <location>
        <begin position="441"/>
        <end position="452"/>
    </location>
</feature>
<dbReference type="PANTHER" id="PTHR47219">
    <property type="entry name" value="RAB GTPASE-ACTIVATING PROTEIN 1-LIKE"/>
    <property type="match status" value="1"/>
</dbReference>
<protein>
    <submittedName>
        <fullName evidence="3">Rab GTPase-activating 1-like isoform X1</fullName>
    </submittedName>
</protein>
<dbReference type="STRING" id="84645.A0A498MM38"/>
<feature type="region of interest" description="Disordered" evidence="1">
    <location>
        <begin position="432"/>
        <end position="464"/>
    </location>
</feature>
<dbReference type="EMBL" id="QBIY01012644">
    <property type="protein sequence ID" value="RXN20434.1"/>
    <property type="molecule type" value="Genomic_DNA"/>
</dbReference>
<feature type="region of interest" description="Disordered" evidence="1">
    <location>
        <begin position="1"/>
        <end position="49"/>
    </location>
</feature>
<dbReference type="Gene3D" id="2.30.29.30">
    <property type="entry name" value="Pleckstrin-homology domain (PH domain)/Phosphotyrosine-binding domain (PTB)"/>
    <property type="match status" value="1"/>
</dbReference>
<dbReference type="GO" id="GO:0031267">
    <property type="term" value="F:small GTPase binding"/>
    <property type="evidence" value="ECO:0007669"/>
    <property type="project" value="TreeGrafter"/>
</dbReference>
<dbReference type="CDD" id="cd01211">
    <property type="entry name" value="PTB_Rab6GAP"/>
    <property type="match status" value="1"/>
</dbReference>
<accession>A0A498MM38</accession>
<dbReference type="PANTHER" id="PTHR47219:SF7">
    <property type="entry name" value="RAB GTPASE-ACTIVATING PROTEIN 1-LIKE"/>
    <property type="match status" value="1"/>
</dbReference>
<keyword evidence="5" id="KW-1267">Proteomics identification</keyword>
<dbReference type="InterPro" id="IPR011993">
    <property type="entry name" value="PH-like_dom_sf"/>
</dbReference>
<dbReference type="GO" id="GO:0005096">
    <property type="term" value="F:GTPase activator activity"/>
    <property type="evidence" value="ECO:0007669"/>
    <property type="project" value="TreeGrafter"/>
</dbReference>
<dbReference type="SMART" id="SM00462">
    <property type="entry name" value="PTB"/>
    <property type="match status" value="1"/>
</dbReference>
<proteinExistence type="evidence at protein level"/>
<evidence type="ECO:0007829" key="5">
    <source>
        <dbReference type="PeptideAtlas" id="A0A498MM38"/>
    </source>
</evidence>